<reference evidence="5" key="1">
    <citation type="submission" date="2019-01" db="EMBL/GenBank/DDBJ databases">
        <title>Cytophagaceae bacterium strain CAR-16.</title>
        <authorList>
            <person name="Chen W.-M."/>
        </authorList>
    </citation>
    <scope>NUCLEOTIDE SEQUENCE [LARGE SCALE GENOMIC DNA]</scope>
    <source>
        <strain evidence="5">WWJ-16</strain>
    </source>
</reference>
<accession>A0A4Q1K9X7</accession>
<sequence>MEKMYTQLSKRFCYLFLLFLFFGNVGQLMAQSSTYNADGTFTAPHNTSSVTVECWGGGGRGGSTASNGTETGGGGGGAYARKNSQAVTPNSNYTVVVGVGSTGTTAGGDSYFNTAATVMAKGGNSVANNTAGGATGGSAAASVGDVKFSGGNGANGSNGNNGGGGGSSAGTAANGTNGGSPAGGVAPTGGGNGGAGRSGSNGNGNAGSIPGGGGGGVLSGNTNSRTGGAGANGRVVVSWTCSNVLTSGTGTNNQTICFGSAITTITYTCSGAYGATFTGLPAGVTGTYTDGSIVISGTPTVTGVFNYTVTPTGSCTSSIVTGTLTVNPKPTDVTATASQSSICVGSSVNLTAAANSNIFSTPITVFSENFNAGTNSWTLTNTGTGGTPALADWTLRANGYTVSSETFNSNDASQFYMSNSDAQGNGSTTATILQSPAFSTVGMNSANLTFYHYYRYNGSETGLVQISTNGTTWTTLSGPYTATQGTSTNFSLVTLNINAYINQPTVYVRFKYDASWDWYWAVDNVTVSGISSTPEDCTYAWTSSPAGFTSSLKNPSGVTPSVTTTYTVVATNALGCSTSASTTVTVNNYVTASVNIAASQTTICEGTNVTFTATPTNGGTTPSYQWKVNGNNVGTDSATYASTSLVNGDVVTVVMISNATPCVNGTPATSNSISMTVIPSLPASVSIAASATTICEGTSVTFTATPTNGGSTPSYQWKVNGNNVGTDNALYTTTALQNGDVVTVVMTSNASPCLTGSPATSNTVTMTVNPLASASITANNGPVQCYGSDISFTVSGTTNAILYYNLNGGGTQFTVLTGGSATITVTGATASQTLNLVSVDNGQCPVTLSETATVTVNTTTWDGTSWSDGTPDATKAAFVTGNLTIASNLQACALVISNNAIVSVASGSNVTLQNAISVASGSSFTVNSNANLIQVNPNAVNSGNIVVKRASNPLIRLDYILWGSPVAGQNLFNFSPLTSVNPNIRFYQYNPTTNIYNSIADYATHTMQTGKGYLIRLPFNHPTAAAVWNGSFTGVPNNGTYTVTLGNTGSGFGYNAVSNPYPSTLDIAQFYSENASNVEPTLYFWRKTNNATKPSYCTWNMDTDTFVDNGEAYTETPNGIIQVGQGFFVEAKGSATSVVFNNTQRVGNNANQMFKTQGVATQNTEKHRIWLNITSGNDFAQAVVGYFSNGTVTADATDSKLFNDGNLALTAPINGEQYIVNGRPVPFDAADVVPLSYKTTTAGTMTIAIDHVDGLFVGGSQAIYLHDLADNTYHNLNAGSYSFTSPIGTFANRFELVYQNALGTIEVTPSSEDLLVTHTEPLIKVQLLQNTIQDVYVYDLNGRMLTSSKGNTSQNVNVPFLGAQQTLIVVVKTNDGKILSKKVN</sequence>
<dbReference type="InterPro" id="IPR049304">
    <property type="entry name" value="Gly_rich_dom"/>
</dbReference>
<protein>
    <recommendedName>
        <fullName evidence="3">Ig-like domain-containing protein</fullName>
    </recommendedName>
</protein>
<name>A0A4Q1K9X7_9FLAO</name>
<feature type="region of interest" description="Disordered" evidence="1">
    <location>
        <begin position="60"/>
        <end position="83"/>
    </location>
</feature>
<keyword evidence="2" id="KW-0732">Signal</keyword>
<feature type="compositionally biased region" description="Gly residues" evidence="1">
    <location>
        <begin position="153"/>
        <end position="168"/>
    </location>
</feature>
<keyword evidence="5" id="KW-1185">Reference proteome</keyword>
<dbReference type="InterPro" id="IPR007110">
    <property type="entry name" value="Ig-like_dom"/>
</dbReference>
<feature type="chain" id="PRO_5020321366" description="Ig-like domain-containing protein" evidence="2">
    <location>
        <begin position="31"/>
        <end position="1384"/>
    </location>
</feature>
<evidence type="ECO:0000313" key="5">
    <source>
        <dbReference type="Proteomes" id="UP000289857"/>
    </source>
</evidence>
<dbReference type="Pfam" id="PF21722">
    <property type="entry name" value="Gly_rich_2"/>
    <property type="match status" value="1"/>
</dbReference>
<dbReference type="OrthoDB" id="1652165at2"/>
<proteinExistence type="predicted"/>
<dbReference type="InterPro" id="IPR013783">
    <property type="entry name" value="Ig-like_fold"/>
</dbReference>
<evidence type="ECO:0000259" key="3">
    <source>
        <dbReference type="PROSITE" id="PS50835"/>
    </source>
</evidence>
<gene>
    <name evidence="4" type="ORF">EQG61_07585</name>
</gene>
<evidence type="ECO:0000256" key="1">
    <source>
        <dbReference type="SAM" id="MobiDB-lite"/>
    </source>
</evidence>
<evidence type="ECO:0000256" key="2">
    <source>
        <dbReference type="SAM" id="SignalP"/>
    </source>
</evidence>
<organism evidence="4 5">
    <name type="scientific">Flavobacterium stagni</name>
    <dbReference type="NCBI Taxonomy" id="2506421"/>
    <lineage>
        <taxon>Bacteria</taxon>
        <taxon>Pseudomonadati</taxon>
        <taxon>Bacteroidota</taxon>
        <taxon>Flavobacteriia</taxon>
        <taxon>Flavobacteriales</taxon>
        <taxon>Flavobacteriaceae</taxon>
        <taxon>Flavobacterium</taxon>
    </lineage>
</organism>
<comment type="caution">
    <text evidence="4">The sequence shown here is derived from an EMBL/GenBank/DDBJ whole genome shotgun (WGS) entry which is preliminary data.</text>
</comment>
<feature type="region of interest" description="Disordered" evidence="1">
    <location>
        <begin position="153"/>
        <end position="229"/>
    </location>
</feature>
<dbReference type="EMBL" id="SBKN01000004">
    <property type="protein sequence ID" value="RXR22437.1"/>
    <property type="molecule type" value="Genomic_DNA"/>
</dbReference>
<dbReference type="PROSITE" id="PS50835">
    <property type="entry name" value="IG_LIKE"/>
    <property type="match status" value="1"/>
</dbReference>
<dbReference type="Gene3D" id="2.60.40.10">
    <property type="entry name" value="Immunoglobulins"/>
    <property type="match status" value="3"/>
</dbReference>
<feature type="domain" description="Ig-like" evidence="3">
    <location>
        <begin position="682"/>
        <end position="795"/>
    </location>
</feature>
<dbReference type="RefSeq" id="WP_129461324.1">
    <property type="nucleotide sequence ID" value="NZ_SBKN01000004.1"/>
</dbReference>
<evidence type="ECO:0000313" key="4">
    <source>
        <dbReference type="EMBL" id="RXR22437.1"/>
    </source>
</evidence>
<feature type="signal peptide" evidence="2">
    <location>
        <begin position="1"/>
        <end position="30"/>
    </location>
</feature>
<feature type="compositionally biased region" description="Gly residues" evidence="1">
    <location>
        <begin position="176"/>
        <end position="218"/>
    </location>
</feature>
<dbReference type="Proteomes" id="UP000289857">
    <property type="component" value="Unassembled WGS sequence"/>
</dbReference>